<dbReference type="InterPro" id="IPR026960">
    <property type="entry name" value="RVT-Znf"/>
</dbReference>
<evidence type="ECO:0000259" key="2">
    <source>
        <dbReference type="Pfam" id="PF13966"/>
    </source>
</evidence>
<dbReference type="Pfam" id="PF13966">
    <property type="entry name" value="zf-RVT"/>
    <property type="match status" value="1"/>
</dbReference>
<protein>
    <recommendedName>
        <fullName evidence="2">Reverse transcriptase zinc-binding domain-containing protein</fullName>
    </recommendedName>
</protein>
<accession>A0A699HJQ1</accession>
<proteinExistence type="predicted"/>
<comment type="caution">
    <text evidence="3">The sequence shown here is derived from an EMBL/GenBank/DDBJ whole genome shotgun (WGS) entry which is preliminary data.</text>
</comment>
<organism evidence="3">
    <name type="scientific">Tanacetum cinerariifolium</name>
    <name type="common">Dalmatian daisy</name>
    <name type="synonym">Chrysanthemum cinerariifolium</name>
    <dbReference type="NCBI Taxonomy" id="118510"/>
    <lineage>
        <taxon>Eukaryota</taxon>
        <taxon>Viridiplantae</taxon>
        <taxon>Streptophyta</taxon>
        <taxon>Embryophyta</taxon>
        <taxon>Tracheophyta</taxon>
        <taxon>Spermatophyta</taxon>
        <taxon>Magnoliopsida</taxon>
        <taxon>eudicotyledons</taxon>
        <taxon>Gunneridae</taxon>
        <taxon>Pentapetalae</taxon>
        <taxon>asterids</taxon>
        <taxon>campanulids</taxon>
        <taxon>Asterales</taxon>
        <taxon>Asteraceae</taxon>
        <taxon>Asteroideae</taxon>
        <taxon>Anthemideae</taxon>
        <taxon>Anthemidinae</taxon>
        <taxon>Tanacetum</taxon>
    </lineage>
</organism>
<reference evidence="3" key="1">
    <citation type="journal article" date="2019" name="Sci. Rep.">
        <title>Draft genome of Tanacetum cinerariifolium, the natural source of mosquito coil.</title>
        <authorList>
            <person name="Yamashiro T."/>
            <person name="Shiraishi A."/>
            <person name="Satake H."/>
            <person name="Nakayama K."/>
        </authorList>
    </citation>
    <scope>NUCLEOTIDE SEQUENCE</scope>
</reference>
<dbReference type="AlphaFoldDB" id="A0A699HJQ1"/>
<dbReference type="PANTHER" id="PTHR36617:SF15">
    <property type="entry name" value="REVERSE TRANSCRIPTASE ZINC-BINDING DOMAIN-CONTAINING PROTEIN"/>
    <property type="match status" value="1"/>
</dbReference>
<gene>
    <name evidence="3" type="ORF">Tci_401621</name>
</gene>
<dbReference type="EMBL" id="BKCJ010166931">
    <property type="protein sequence ID" value="GEY29647.1"/>
    <property type="molecule type" value="Genomic_DNA"/>
</dbReference>
<feature type="domain" description="Reverse transcriptase zinc-binding" evidence="2">
    <location>
        <begin position="178"/>
        <end position="240"/>
    </location>
</feature>
<sequence length="355" mass="41175">MMSRIQASDDIVNKLMTRLSKWKMKTLSIGGRLTLTKSVPGNDDNSLWASVIKALYGEKGSIGTPSKHVSIWLNIVRDLDKLKNRGINLLGFIKKRVGNGENTLYWKDVWKGDMPFMSLYPRVFALESNKNITVAHKLAQEDVGRSSRHCSRGRVEFDHFSNLLGNLEGVALLDMHDRWLKAVPIKVNVHAWKVKLDSLPTMFNLSRRRMDILSILCPICGKAIETTSHIFFSCSMARDIYRKISIWCDIILMEVSSFKEWRVWLSGIRLQGPRLEVYEEVIKKDSKTVKSKREQSRSIALKARKESSDDDSPTSDNKYEEYAMALRDFKKFFKRRGRFVRQPYEERKSFQRNKD</sequence>
<evidence type="ECO:0000313" key="3">
    <source>
        <dbReference type="EMBL" id="GEY29647.1"/>
    </source>
</evidence>
<feature type="region of interest" description="Disordered" evidence="1">
    <location>
        <begin position="293"/>
        <end position="317"/>
    </location>
</feature>
<dbReference type="PANTHER" id="PTHR36617">
    <property type="entry name" value="PROTEIN, PUTATIVE-RELATED"/>
    <property type="match status" value="1"/>
</dbReference>
<evidence type="ECO:0000256" key="1">
    <source>
        <dbReference type="SAM" id="MobiDB-lite"/>
    </source>
</evidence>
<name>A0A699HJQ1_TANCI</name>